<dbReference type="RefSeq" id="WP_338251695.1">
    <property type="nucleotide sequence ID" value="NZ_AP028907.1"/>
</dbReference>
<gene>
    <name evidence="2" type="ORF">PABY_05520</name>
</gene>
<dbReference type="GeneID" id="89288586"/>
<sequence length="163" mass="17023">MSSCAAWLATLMLPGIVVFLAVVCAAGLPTWCPAGAAHMASGWLALAPRALRRAGAAAPALPGEHAPRGRLPGSPPGLLRRAPRPLGGVKEARLLDRAQPVLRLTAGTDIPSCYYSGVFRDAGLGKVRLHSERLDNLLLLVTEDGGKILLGGDAPRLLRELEA</sequence>
<evidence type="ECO:0000256" key="1">
    <source>
        <dbReference type="SAM" id="MobiDB-lite"/>
    </source>
</evidence>
<protein>
    <recommendedName>
        <fullName evidence="4">Bacterial Pleckstrin homology domain-containing protein</fullName>
    </recommendedName>
</protein>
<name>A0ABN6ZL54_9CREN</name>
<dbReference type="EMBL" id="AP028907">
    <property type="protein sequence ID" value="BES80985.1"/>
    <property type="molecule type" value="Genomic_DNA"/>
</dbReference>
<accession>A0ABN6ZL54</accession>
<reference evidence="2 3" key="1">
    <citation type="submission" date="2023-09" db="EMBL/GenBank/DDBJ databases">
        <title>Pyrofollis japonicus gen. nov. sp. nov., a novel member of the family Pyrodictiaceae isolated from the Iheya North hydrothermal field.</title>
        <authorList>
            <person name="Miyazaki U."/>
            <person name="Sanari M."/>
            <person name="Tame A."/>
            <person name="Kitajima M."/>
            <person name="Okamoto A."/>
            <person name="Sawayama S."/>
            <person name="Miyazaki J."/>
            <person name="Takai K."/>
            <person name="Nakagawa S."/>
        </authorList>
    </citation>
    <scope>NUCLEOTIDE SEQUENCE [LARGE SCALE GENOMIC DNA]</scope>
    <source>
        <strain evidence="2 3">AV2</strain>
    </source>
</reference>
<proteinExistence type="predicted"/>
<evidence type="ECO:0000313" key="2">
    <source>
        <dbReference type="EMBL" id="BES80985.1"/>
    </source>
</evidence>
<feature type="region of interest" description="Disordered" evidence="1">
    <location>
        <begin position="58"/>
        <end position="84"/>
    </location>
</feature>
<organism evidence="2 3">
    <name type="scientific">Pyrodictium abyssi</name>
    <dbReference type="NCBI Taxonomy" id="54256"/>
    <lineage>
        <taxon>Archaea</taxon>
        <taxon>Thermoproteota</taxon>
        <taxon>Thermoprotei</taxon>
        <taxon>Desulfurococcales</taxon>
        <taxon>Pyrodictiaceae</taxon>
        <taxon>Pyrodictium</taxon>
    </lineage>
</organism>
<evidence type="ECO:0000313" key="3">
    <source>
        <dbReference type="Proteomes" id="UP001341135"/>
    </source>
</evidence>
<keyword evidence="3" id="KW-1185">Reference proteome</keyword>
<evidence type="ECO:0008006" key="4">
    <source>
        <dbReference type="Google" id="ProtNLM"/>
    </source>
</evidence>
<dbReference type="Proteomes" id="UP001341135">
    <property type="component" value="Chromosome"/>
</dbReference>